<organism evidence="1 2">
    <name type="scientific">Roseivirga pacifica</name>
    <dbReference type="NCBI Taxonomy" id="1267423"/>
    <lineage>
        <taxon>Bacteria</taxon>
        <taxon>Pseudomonadati</taxon>
        <taxon>Bacteroidota</taxon>
        <taxon>Cytophagia</taxon>
        <taxon>Cytophagales</taxon>
        <taxon>Roseivirgaceae</taxon>
        <taxon>Roseivirga</taxon>
    </lineage>
</organism>
<dbReference type="InterPro" id="IPR029044">
    <property type="entry name" value="Nucleotide-diphossugar_trans"/>
</dbReference>
<dbReference type="Gene3D" id="3.90.550.10">
    <property type="entry name" value="Spore Coat Polysaccharide Biosynthesis Protein SpsA, Chain A"/>
    <property type="match status" value="1"/>
</dbReference>
<gene>
    <name evidence="1" type="ORF">SAMN05216290_2960</name>
</gene>
<dbReference type="AlphaFoldDB" id="A0A1I0QZN9"/>
<dbReference type="STRING" id="1267423.SAMN05216290_2960"/>
<evidence type="ECO:0000313" key="2">
    <source>
        <dbReference type="Proteomes" id="UP000199437"/>
    </source>
</evidence>
<protein>
    <submittedName>
        <fullName evidence="1">N-acylneuraminate cytidylyltransferase</fullName>
    </submittedName>
</protein>
<reference evidence="2" key="1">
    <citation type="submission" date="2016-10" db="EMBL/GenBank/DDBJ databases">
        <authorList>
            <person name="Varghese N."/>
            <person name="Submissions S."/>
        </authorList>
    </citation>
    <scope>NUCLEOTIDE SEQUENCE [LARGE SCALE GENOMIC DNA]</scope>
    <source>
        <strain evidence="2">CGMCC 1.12402</strain>
    </source>
</reference>
<keyword evidence="2" id="KW-1185">Reference proteome</keyword>
<proteinExistence type="predicted"/>
<dbReference type="SUPFAM" id="SSF53448">
    <property type="entry name" value="Nucleotide-diphospho-sugar transferases"/>
    <property type="match status" value="1"/>
</dbReference>
<dbReference type="InterPro" id="IPR050793">
    <property type="entry name" value="CMP-NeuNAc_synthase"/>
</dbReference>
<dbReference type="InterPro" id="IPR003329">
    <property type="entry name" value="Cytidylyl_trans"/>
</dbReference>
<dbReference type="PANTHER" id="PTHR21485:SF6">
    <property type="entry name" value="N-ACYLNEURAMINATE CYTIDYLYLTRANSFERASE-RELATED"/>
    <property type="match status" value="1"/>
</dbReference>
<name>A0A1I0QZN9_9BACT</name>
<dbReference type="RefSeq" id="WP_090259337.1">
    <property type="nucleotide sequence ID" value="NZ_FOIR01000002.1"/>
</dbReference>
<keyword evidence="1" id="KW-0808">Transferase</keyword>
<keyword evidence="1" id="KW-0548">Nucleotidyltransferase</keyword>
<sequence length="231" mass="26552">MKVSFFLPIRTGSQRVINKNLRLFAGFENGILELKLRQLLKSVAIDEVLLSTNDPSAIKLAADLDPKSERIKVVERPQALCLDTTSLTDLINYVPSVVSHDLILWGHATTPLASAAIYDKAILEYKEAIQNGYDSLISGCSFKNFLFRRKDNKLIKEQQSGLQWPRTQDLPDLFEVNHAIFLAHRDIYIKRQNRVGLKPFFYEMDRLTSTDIDWEEDFKIAEVLYEKFGEL</sequence>
<dbReference type="OrthoDB" id="9805604at2"/>
<dbReference type="Proteomes" id="UP000199437">
    <property type="component" value="Unassembled WGS sequence"/>
</dbReference>
<dbReference type="GeneID" id="99987644"/>
<evidence type="ECO:0000313" key="1">
    <source>
        <dbReference type="EMBL" id="SEW33163.1"/>
    </source>
</evidence>
<dbReference type="EMBL" id="FOIR01000002">
    <property type="protein sequence ID" value="SEW33163.1"/>
    <property type="molecule type" value="Genomic_DNA"/>
</dbReference>
<dbReference type="GO" id="GO:0008781">
    <property type="term" value="F:N-acylneuraminate cytidylyltransferase activity"/>
    <property type="evidence" value="ECO:0007669"/>
    <property type="project" value="TreeGrafter"/>
</dbReference>
<accession>A0A1I0QZN9</accession>
<dbReference type="Pfam" id="PF02348">
    <property type="entry name" value="CTP_transf_3"/>
    <property type="match status" value="1"/>
</dbReference>
<dbReference type="PANTHER" id="PTHR21485">
    <property type="entry name" value="HAD SUPERFAMILY MEMBERS CMAS AND KDSC"/>
    <property type="match status" value="1"/>
</dbReference>